<accession>A0AAV2EUZ6</accession>
<protein>
    <submittedName>
        <fullName evidence="2">Uncharacterized protein</fullName>
    </submittedName>
</protein>
<dbReference type="Proteomes" id="UP001497516">
    <property type="component" value="Chromosome 5"/>
</dbReference>
<name>A0AAV2EUZ6_9ROSI</name>
<keyword evidence="1" id="KW-1133">Transmembrane helix</keyword>
<dbReference type="AlphaFoldDB" id="A0AAV2EUZ6"/>
<keyword evidence="1" id="KW-0812">Transmembrane</keyword>
<organism evidence="2 3">
    <name type="scientific">Linum trigynum</name>
    <dbReference type="NCBI Taxonomy" id="586398"/>
    <lineage>
        <taxon>Eukaryota</taxon>
        <taxon>Viridiplantae</taxon>
        <taxon>Streptophyta</taxon>
        <taxon>Embryophyta</taxon>
        <taxon>Tracheophyta</taxon>
        <taxon>Spermatophyta</taxon>
        <taxon>Magnoliopsida</taxon>
        <taxon>eudicotyledons</taxon>
        <taxon>Gunneridae</taxon>
        <taxon>Pentapetalae</taxon>
        <taxon>rosids</taxon>
        <taxon>fabids</taxon>
        <taxon>Malpighiales</taxon>
        <taxon>Linaceae</taxon>
        <taxon>Linum</taxon>
    </lineage>
</organism>
<dbReference type="EMBL" id="OZ034818">
    <property type="protein sequence ID" value="CAL1389572.1"/>
    <property type="molecule type" value="Genomic_DNA"/>
</dbReference>
<evidence type="ECO:0000313" key="3">
    <source>
        <dbReference type="Proteomes" id="UP001497516"/>
    </source>
</evidence>
<proteinExistence type="predicted"/>
<evidence type="ECO:0000313" key="2">
    <source>
        <dbReference type="EMBL" id="CAL1389572.1"/>
    </source>
</evidence>
<evidence type="ECO:0000256" key="1">
    <source>
        <dbReference type="SAM" id="Phobius"/>
    </source>
</evidence>
<sequence length="166" mass="17886">MSAGGVVYQEVVINDDDADTMMLQFLSDNGMRLAEVYVETEAVGETHSHQYSYDDGFAGGCGWGGSSSNYEGGSYTGGYGEGGVQATTVEEVVQDGCHQKNTRNGNILLMAFNGLLGVQSGLKSRIPFNHGVLHMSEKTMLVMVVMLILLARAIHSTRATMILRKI</sequence>
<keyword evidence="3" id="KW-1185">Reference proteome</keyword>
<feature type="transmembrane region" description="Helical" evidence="1">
    <location>
        <begin position="138"/>
        <end position="155"/>
    </location>
</feature>
<reference evidence="2 3" key="1">
    <citation type="submission" date="2024-04" db="EMBL/GenBank/DDBJ databases">
        <authorList>
            <person name="Fracassetti M."/>
        </authorList>
    </citation>
    <scope>NUCLEOTIDE SEQUENCE [LARGE SCALE GENOMIC DNA]</scope>
</reference>
<keyword evidence="1" id="KW-0472">Membrane</keyword>
<gene>
    <name evidence="2" type="ORF">LTRI10_LOCUS30421</name>
</gene>